<name>A0A2A2JIS0_9BILA</name>
<dbReference type="GO" id="GO:0005768">
    <property type="term" value="C:endosome"/>
    <property type="evidence" value="ECO:0007669"/>
    <property type="project" value="UniProtKB-SubCell"/>
</dbReference>
<dbReference type="GO" id="GO:0032456">
    <property type="term" value="P:endocytic recycling"/>
    <property type="evidence" value="ECO:0007669"/>
    <property type="project" value="InterPro"/>
</dbReference>
<organism evidence="7 8">
    <name type="scientific">Diploscapter pachys</name>
    <dbReference type="NCBI Taxonomy" id="2018661"/>
    <lineage>
        <taxon>Eukaryota</taxon>
        <taxon>Metazoa</taxon>
        <taxon>Ecdysozoa</taxon>
        <taxon>Nematoda</taxon>
        <taxon>Chromadorea</taxon>
        <taxon>Rhabditida</taxon>
        <taxon>Rhabditina</taxon>
        <taxon>Rhabditomorpha</taxon>
        <taxon>Rhabditoidea</taxon>
        <taxon>Rhabditidae</taxon>
        <taxon>Diploscapter</taxon>
    </lineage>
</organism>
<proteinExistence type="inferred from homology"/>
<keyword evidence="8" id="KW-1185">Reference proteome</keyword>
<evidence type="ECO:0000256" key="2">
    <source>
        <dbReference type="ARBA" id="ARBA00010704"/>
    </source>
</evidence>
<protein>
    <submittedName>
        <fullName evidence="7">Uncharacterized protein</fullName>
    </submittedName>
</protein>
<sequence>MEEDGASSSSGANQNIFYHKQFRRKGIYLKTLPLTPTITNPLSERKAIYGKLKGPQIQIDEVPNNSQKDEYEFVDPLGATVEGSVTPPPIIKTNNSKWIEQETDKSDSDKKDKRKSADDSILDNTLEMKPSDNLAIDVEFLDFEPWRKKREKILKTFTTNEKLELSSSFLPTKPVNMRMVDKTKHRLEVLEDMSGLRKLSELSQQEFVNHVNELRELLLTAWTNNKRVEALRLVVELARMLSQTNTPFFYPSQWVLAIDIIDLFGLLVYKRLMAKTNEERKALKQSPLPANFNSEVIPTNTMDVARNWFCKIADIKELIPRFYIETSLIACLRFLDTPAIRVNLMRLATMCTKFQHGLCAAYARAYLCKTAMHLDPSNRGPHWKCLNDWLQGSSNLSSINLTWPALEWIIQCVAYSANSRDDIAPLWEYCRFEQHRDYLLRAFLSAVSSKYLNSYANDALDLVLQLANPTEELITLGKQLLRSETPLDERVNLAK</sequence>
<evidence type="ECO:0000256" key="3">
    <source>
        <dbReference type="ARBA" id="ARBA00022448"/>
    </source>
</evidence>
<feature type="compositionally biased region" description="Basic and acidic residues" evidence="6">
    <location>
        <begin position="99"/>
        <end position="118"/>
    </location>
</feature>
<keyword evidence="4" id="KW-0967">Endosome</keyword>
<dbReference type="STRING" id="2018661.A0A2A2JIS0"/>
<dbReference type="InterPro" id="IPR029705">
    <property type="entry name" value="VPS35L"/>
</dbReference>
<dbReference type="PANTHER" id="PTHR13673">
    <property type="entry name" value="ESOPHAGEAL CANCER ASSOCIATED PROTEIN"/>
    <property type="match status" value="1"/>
</dbReference>
<comment type="subcellular location">
    <subcellularLocation>
        <location evidence="1">Endosome</location>
    </subcellularLocation>
</comment>
<comment type="caution">
    <text evidence="7">The sequence shown here is derived from an EMBL/GenBank/DDBJ whole genome shotgun (WGS) entry which is preliminary data.</text>
</comment>
<evidence type="ECO:0000313" key="7">
    <source>
        <dbReference type="EMBL" id="PAV61646.1"/>
    </source>
</evidence>
<evidence type="ECO:0000313" key="8">
    <source>
        <dbReference type="Proteomes" id="UP000218231"/>
    </source>
</evidence>
<evidence type="ECO:0000256" key="4">
    <source>
        <dbReference type="ARBA" id="ARBA00022753"/>
    </source>
</evidence>
<dbReference type="OrthoDB" id="1734063at2759"/>
<keyword evidence="5" id="KW-0653">Protein transport</keyword>
<dbReference type="EMBL" id="LIAE01010403">
    <property type="protein sequence ID" value="PAV61646.1"/>
    <property type="molecule type" value="Genomic_DNA"/>
</dbReference>
<evidence type="ECO:0000256" key="5">
    <source>
        <dbReference type="ARBA" id="ARBA00022927"/>
    </source>
</evidence>
<evidence type="ECO:0000256" key="6">
    <source>
        <dbReference type="SAM" id="MobiDB-lite"/>
    </source>
</evidence>
<dbReference type="AlphaFoldDB" id="A0A2A2JIS0"/>
<dbReference type="Proteomes" id="UP000218231">
    <property type="component" value="Unassembled WGS sequence"/>
</dbReference>
<gene>
    <name evidence="7" type="ORF">WR25_00670</name>
</gene>
<feature type="region of interest" description="Disordered" evidence="6">
    <location>
        <begin position="82"/>
        <end position="122"/>
    </location>
</feature>
<dbReference type="PANTHER" id="PTHR13673:SF0">
    <property type="entry name" value="VPS35 ENDOSOMAL PROTEIN-SORTING FACTOR-LIKE"/>
    <property type="match status" value="1"/>
</dbReference>
<comment type="similarity">
    <text evidence="2">Belongs to the VPS35L family.</text>
</comment>
<evidence type="ECO:0000256" key="1">
    <source>
        <dbReference type="ARBA" id="ARBA00004177"/>
    </source>
</evidence>
<keyword evidence="3" id="KW-0813">Transport</keyword>
<accession>A0A2A2JIS0</accession>
<dbReference type="GO" id="GO:0015031">
    <property type="term" value="P:protein transport"/>
    <property type="evidence" value="ECO:0007669"/>
    <property type="project" value="UniProtKB-KW"/>
</dbReference>
<reference evidence="7 8" key="1">
    <citation type="journal article" date="2017" name="Curr. Biol.">
        <title>Genome architecture and evolution of a unichromosomal asexual nematode.</title>
        <authorList>
            <person name="Fradin H."/>
            <person name="Zegar C."/>
            <person name="Gutwein M."/>
            <person name="Lucas J."/>
            <person name="Kovtun M."/>
            <person name="Corcoran D."/>
            <person name="Baugh L.R."/>
            <person name="Kiontke K."/>
            <person name="Gunsalus K."/>
            <person name="Fitch D.H."/>
            <person name="Piano F."/>
        </authorList>
    </citation>
    <scope>NUCLEOTIDE SEQUENCE [LARGE SCALE GENOMIC DNA]</scope>
    <source>
        <strain evidence="7">PF1309</strain>
    </source>
</reference>